<sequence>MKIYVETTLLLAMAKDEELAQKIDLKNAFISDLVLAEIHNLEEPWRNWVAKFLKEHPLVSVKLQKEEIEFARKYVYNKIIKPEEFTLGLHYFIGCSKGFDAIYTCDPLLEQLKPEMDRINLHFNKNTTEVKNFSCTDYPQADLIKIRQMINRLCESQGEVRLLTAIRESQEFFCKEKELSIKRLEKLC</sequence>
<dbReference type="Proteomes" id="UP000063234">
    <property type="component" value="Chromosome"/>
</dbReference>
<name>A0A0S3QSB9_THET7</name>
<dbReference type="KEGG" id="ttk:TST_0413"/>
<dbReference type="EMBL" id="AP013035">
    <property type="protein sequence ID" value="BAT71221.1"/>
    <property type="molecule type" value="Genomic_DNA"/>
</dbReference>
<dbReference type="STRING" id="1298851.TST_0413"/>
<protein>
    <recommendedName>
        <fullName evidence="3">PIN domain-containing protein</fullName>
    </recommendedName>
</protein>
<evidence type="ECO:0008006" key="3">
    <source>
        <dbReference type="Google" id="ProtNLM"/>
    </source>
</evidence>
<accession>A0A0S3QSB9</accession>
<dbReference type="AlphaFoldDB" id="A0A0S3QSB9"/>
<dbReference type="RefSeq" id="WP_068549141.1">
    <property type="nucleotide sequence ID" value="NZ_AP013035.1"/>
</dbReference>
<proteinExistence type="predicted"/>
<reference evidence="2" key="1">
    <citation type="journal article" date="2018" name="Science">
        <title>A primordial and reversible TCA cycle in a facultatively chemolithoautotrophic thermophile.</title>
        <authorList>
            <person name="Nunoura T."/>
            <person name="Chikaraishi Y."/>
            <person name="Izaki R."/>
            <person name="Suwa T."/>
            <person name="Sato T."/>
            <person name="Harada T."/>
            <person name="Mori K."/>
            <person name="Kato Y."/>
            <person name="Miyazaki M."/>
            <person name="Shimamura S."/>
            <person name="Yanagawa K."/>
            <person name="Shuto A."/>
            <person name="Ohkouchi N."/>
            <person name="Fujita N."/>
            <person name="Takaki Y."/>
            <person name="Atomi H."/>
            <person name="Takai K."/>
        </authorList>
    </citation>
    <scope>NUCLEOTIDE SEQUENCE [LARGE SCALE GENOMIC DNA]</scope>
    <source>
        <strain evidence="2">DSM 17441 / JCM 13301 / NBRC 103674 / ABI70S6</strain>
    </source>
</reference>
<evidence type="ECO:0000313" key="2">
    <source>
        <dbReference type="Proteomes" id="UP000063234"/>
    </source>
</evidence>
<evidence type="ECO:0000313" key="1">
    <source>
        <dbReference type="EMBL" id="BAT71221.1"/>
    </source>
</evidence>
<organism evidence="1 2">
    <name type="scientific">Thermosulfidibacter takaii (strain DSM 17441 / JCM 13301 / NBRC 103674 / ABI70S6)</name>
    <dbReference type="NCBI Taxonomy" id="1298851"/>
    <lineage>
        <taxon>Bacteria</taxon>
        <taxon>Pseudomonadati</taxon>
        <taxon>Thermosulfidibacterota</taxon>
        <taxon>Thermosulfidibacteria</taxon>
        <taxon>Thermosulfidibacterales</taxon>
        <taxon>Thermosulfidibacteraceae</taxon>
    </lineage>
</organism>
<keyword evidence="2" id="KW-1185">Reference proteome</keyword>
<gene>
    <name evidence="1" type="ORF">TST_0413</name>
</gene>